<dbReference type="Proteomes" id="UP000237271">
    <property type="component" value="Unassembled WGS sequence"/>
</dbReference>
<evidence type="ECO:0000313" key="1">
    <source>
        <dbReference type="EMBL" id="POM61887.1"/>
    </source>
</evidence>
<accession>A0A2P4X8K5</accession>
<protein>
    <submittedName>
        <fullName evidence="1">Gag protein</fullName>
    </submittedName>
</protein>
<dbReference type="EMBL" id="NCKW01015747">
    <property type="protein sequence ID" value="POM61887.1"/>
    <property type="molecule type" value="Genomic_DNA"/>
</dbReference>
<proteinExistence type="predicted"/>
<sequence length="179" mass="19191">MQNGDVVQGFVDLIAFALSNLGGPLAVHARGDVAGLLHNLGSAVSTAQSRLHSSNYEYHQRSRFLAYKKGSLHEYIQEMRVLAASLVGNPVLELIKVTVFMDGLKVGPSRTQLFRVHANTMEEAIQIALQAPTGSRSYVGRNASTVTVQGDPSAVTDVGSSGTCIVPPLWEGKEVPFQT</sequence>
<name>A0A2P4X8K5_9STRA</name>
<keyword evidence="2" id="KW-1185">Reference proteome</keyword>
<evidence type="ECO:0000313" key="2">
    <source>
        <dbReference type="Proteomes" id="UP000237271"/>
    </source>
</evidence>
<comment type="caution">
    <text evidence="1">The sequence shown here is derived from an EMBL/GenBank/DDBJ whole genome shotgun (WGS) entry which is preliminary data.</text>
</comment>
<dbReference type="AlphaFoldDB" id="A0A2P4X8K5"/>
<reference evidence="1 2" key="1">
    <citation type="journal article" date="2017" name="Genome Biol. Evol.">
        <title>Phytophthora megakarya and P. palmivora, closely related causal agents of cacao black pod rot, underwent increases in genome sizes and gene numbers by different mechanisms.</title>
        <authorList>
            <person name="Ali S.S."/>
            <person name="Shao J."/>
            <person name="Lary D.J."/>
            <person name="Kronmiller B."/>
            <person name="Shen D."/>
            <person name="Strem M.D."/>
            <person name="Amoako-Attah I."/>
            <person name="Akrofi A.Y."/>
            <person name="Begoude B.A."/>
            <person name="Ten Hoopen G.M."/>
            <person name="Coulibaly K."/>
            <person name="Kebe B.I."/>
            <person name="Melnick R.L."/>
            <person name="Guiltinan M.J."/>
            <person name="Tyler B.M."/>
            <person name="Meinhardt L.W."/>
            <person name="Bailey B.A."/>
        </authorList>
    </citation>
    <scope>NUCLEOTIDE SEQUENCE [LARGE SCALE GENOMIC DNA]</scope>
    <source>
        <strain evidence="2">sbr112.9</strain>
    </source>
</reference>
<dbReference type="OrthoDB" id="93064at2759"/>
<organism evidence="1 2">
    <name type="scientific">Phytophthora palmivora</name>
    <dbReference type="NCBI Taxonomy" id="4796"/>
    <lineage>
        <taxon>Eukaryota</taxon>
        <taxon>Sar</taxon>
        <taxon>Stramenopiles</taxon>
        <taxon>Oomycota</taxon>
        <taxon>Peronosporomycetes</taxon>
        <taxon>Peronosporales</taxon>
        <taxon>Peronosporaceae</taxon>
        <taxon>Phytophthora</taxon>
    </lineage>
</organism>
<gene>
    <name evidence="1" type="ORF">PHPALM_29027</name>
</gene>